<proteinExistence type="predicted"/>
<dbReference type="AlphaFoldDB" id="A0A812VB86"/>
<keyword evidence="3" id="KW-1185">Reference proteome</keyword>
<name>A0A812VB86_9DINO</name>
<evidence type="ECO:0000256" key="1">
    <source>
        <dbReference type="SAM" id="MobiDB-lite"/>
    </source>
</evidence>
<dbReference type="Proteomes" id="UP000601435">
    <property type="component" value="Unassembled WGS sequence"/>
</dbReference>
<evidence type="ECO:0000313" key="2">
    <source>
        <dbReference type="EMBL" id="CAE7629956.1"/>
    </source>
</evidence>
<comment type="caution">
    <text evidence="2">The sequence shown here is derived from an EMBL/GenBank/DDBJ whole genome shotgun (WGS) entry which is preliminary data.</text>
</comment>
<dbReference type="EMBL" id="CAJNJA010029514">
    <property type="protein sequence ID" value="CAE7629956.1"/>
    <property type="molecule type" value="Genomic_DNA"/>
</dbReference>
<accession>A0A812VB86</accession>
<feature type="region of interest" description="Disordered" evidence="1">
    <location>
        <begin position="1"/>
        <end position="23"/>
    </location>
</feature>
<reference evidence="2" key="1">
    <citation type="submission" date="2021-02" db="EMBL/GenBank/DDBJ databases">
        <authorList>
            <person name="Dougan E. K."/>
            <person name="Rhodes N."/>
            <person name="Thang M."/>
            <person name="Chan C."/>
        </authorList>
    </citation>
    <scope>NUCLEOTIDE SEQUENCE</scope>
</reference>
<protein>
    <submittedName>
        <fullName evidence="2">Uncharacterized protein</fullName>
    </submittedName>
</protein>
<dbReference type="OrthoDB" id="407120at2759"/>
<evidence type="ECO:0000313" key="3">
    <source>
        <dbReference type="Proteomes" id="UP000601435"/>
    </source>
</evidence>
<organism evidence="2 3">
    <name type="scientific">Symbiodinium necroappetens</name>
    <dbReference type="NCBI Taxonomy" id="1628268"/>
    <lineage>
        <taxon>Eukaryota</taxon>
        <taxon>Sar</taxon>
        <taxon>Alveolata</taxon>
        <taxon>Dinophyceae</taxon>
        <taxon>Suessiales</taxon>
        <taxon>Symbiodiniaceae</taxon>
        <taxon>Symbiodinium</taxon>
    </lineage>
</organism>
<sequence>MTRRLTAPNVEISKNFSDHDDDPENNEVLVSIRSWGNAAFVFPDLAERADWRKPENTLWQARIFHRGRRSLGYMMLDAARAALRVHPDASMQTLEQLQRNHHVKLLSGGPPSSGDPDPDGMEFTPWQPVIYAAGESPMPILELLQYLVKHHCTCGHWRHAPPLAIRIQEWTWVAKPPTPWTLRCHPNMSDIACFRAVPPTTRQHTLCQLNRATNRAGAYILTIFGNLYPYRRMLNNENIPAGEVPASGNEKKATYVRQMHFDNFDTSAKERIQSLLVNALCNLPIYFIDATEQDSDEFVFWMTRQKSVILAETHMCLNRATYPLLAAAMPKRRFQAHEVALQEPIAKRNNNNADPTAGRYLIATVTYWGSAAYYFNDTPTTTKLWQVQVDHAGYNNFSYKILGTVNDTLRNYPDSNVTDLKSMEQHLKIRILNGAPSQQGEDNDPDGMQFTPWRAVLYLGNDDLNPILDLIHRILKHKMDQAQILDIPVLQVQSNCVQWNPAQEDLPQPWQLLRTEPEWMPNIFKVLPPRGRRHIVCQLETAEDDHYNLMFLGGLYVFREQFDAQQIPYGYHKTVDPTEKRIYVRLLKVQDSEDGKNKVLRVVNNVLHHMPVYFYHYIEDKQDPMLTWLLSLGPFRLNPIPLDDT</sequence>
<gene>
    <name evidence="2" type="ORF">SNEC2469_LOCUS17740</name>
</gene>